<dbReference type="InterPro" id="IPR007516">
    <property type="entry name" value="Co_F420_Hydgase/DH_bsu_N"/>
</dbReference>
<evidence type="ECO:0000259" key="1">
    <source>
        <dbReference type="Pfam" id="PF04422"/>
    </source>
</evidence>
<proteinExistence type="predicted"/>
<dbReference type="Pfam" id="PF04432">
    <property type="entry name" value="FrhB_FdhB_C"/>
    <property type="match status" value="1"/>
</dbReference>
<dbReference type="RefSeq" id="WP_279295714.1">
    <property type="nucleotide sequence ID" value="NZ_JAOTIF010000001.1"/>
</dbReference>
<dbReference type="Pfam" id="PF04422">
    <property type="entry name" value="FrhB_FdhB_N"/>
    <property type="match status" value="1"/>
</dbReference>
<organism evidence="3 4">
    <name type="scientific">Paraflavisolibacter caeni</name>
    <dbReference type="NCBI Taxonomy" id="2982496"/>
    <lineage>
        <taxon>Bacteria</taxon>
        <taxon>Pseudomonadati</taxon>
        <taxon>Bacteroidota</taxon>
        <taxon>Chitinophagia</taxon>
        <taxon>Chitinophagales</taxon>
        <taxon>Chitinophagaceae</taxon>
        <taxon>Paraflavisolibacter</taxon>
    </lineage>
</organism>
<dbReference type="InterPro" id="IPR007525">
    <property type="entry name" value="FrhB_FdhB_C"/>
</dbReference>
<gene>
    <name evidence="3" type="ORF">OCK74_04050</name>
</gene>
<dbReference type="GO" id="GO:0033354">
    <property type="term" value="P:chlorophyll cycle"/>
    <property type="evidence" value="ECO:0007669"/>
    <property type="project" value="TreeGrafter"/>
</dbReference>
<feature type="domain" description="Coenzyme F420 hydrogenase/dehydrogenase beta subunit N-terminal" evidence="1">
    <location>
        <begin position="84"/>
        <end position="157"/>
    </location>
</feature>
<evidence type="ECO:0000313" key="4">
    <source>
        <dbReference type="Proteomes" id="UP001155483"/>
    </source>
</evidence>
<dbReference type="AlphaFoldDB" id="A0A9X3B6M8"/>
<name>A0A9X3B6M8_9BACT</name>
<dbReference type="PANTHER" id="PTHR31332:SF0">
    <property type="entry name" value="7-HYDROXYMETHYL CHLOROPHYLL A REDUCTASE, CHLOROPLASTIC"/>
    <property type="match status" value="1"/>
</dbReference>
<evidence type="ECO:0000313" key="3">
    <source>
        <dbReference type="EMBL" id="MCU7548270.1"/>
    </source>
</evidence>
<accession>A0A9X3B6M8</accession>
<keyword evidence="4" id="KW-1185">Reference proteome</keyword>
<evidence type="ECO:0000259" key="2">
    <source>
        <dbReference type="Pfam" id="PF04432"/>
    </source>
</evidence>
<dbReference type="Proteomes" id="UP001155483">
    <property type="component" value="Unassembled WGS sequence"/>
</dbReference>
<reference evidence="3" key="2">
    <citation type="submission" date="2023-04" db="EMBL/GenBank/DDBJ databases">
        <title>Paracnuella aquatica gen. nov., sp. nov., a member of the family Chitinophagaceae isolated from a hot spring.</title>
        <authorList>
            <person name="Wang C."/>
        </authorList>
    </citation>
    <scope>NUCLEOTIDE SEQUENCE</scope>
    <source>
        <strain evidence="3">LB-8</strain>
    </source>
</reference>
<dbReference type="GO" id="GO:0090415">
    <property type="term" value="F:7-hydroxymethyl chlorophyll a reductase activity"/>
    <property type="evidence" value="ECO:0007669"/>
    <property type="project" value="TreeGrafter"/>
</dbReference>
<reference evidence="3" key="1">
    <citation type="submission" date="2022-09" db="EMBL/GenBank/DDBJ databases">
        <authorList>
            <person name="Yuan C."/>
            <person name="Ke Z."/>
        </authorList>
    </citation>
    <scope>NUCLEOTIDE SEQUENCE</scope>
    <source>
        <strain evidence="3">LB-8</strain>
    </source>
</reference>
<dbReference type="EMBL" id="JAOTIF010000001">
    <property type="protein sequence ID" value="MCU7548270.1"/>
    <property type="molecule type" value="Genomic_DNA"/>
</dbReference>
<sequence>MSNSVISEIDRSGLCLGCGLCEAVLGKENCTMQLRDDGFFHPQFKRLDKKSERVINEICPSINVRNEYELKKDERIWGKIIQLYEGFSADQEVRAKSSSGGVVSALAIYLLEHKKVDAVLHVGGDADDYQQNKLRKSYDREDVIRNNSSRYAPALMFSDIFEILNQSDEIFCFIGKPCDIAALKNFLRVYPTYQDRFKLTISIVCAGMPSFNGTRKLISDFHPQVPIKNLSYRGNGWPGYFSFSDNSGKVYSKSYNDSWGKVLNRHLCFRCKICPEGIGLLADIAIGDAWETKNGYPDFTEKEGNSLVITRTAIGQQVVDELINDEAIFCKSLPVEKLRLMQPFQYRRRKYAGMRIIAAMIAKQFLFRFHNLYIYRNLEFKSPKRLMKEFLGTFKRAIKMA</sequence>
<protein>
    <submittedName>
        <fullName evidence="3">Coenzyme F420 hydrogenase/dehydrogenase, beta subunit C-terminal domain</fullName>
    </submittedName>
</protein>
<dbReference type="PANTHER" id="PTHR31332">
    <property type="entry name" value="7-HYDROXYMETHYL CHLOROPHYLL A REDUCTASE, CHLOROPLASTIC"/>
    <property type="match status" value="1"/>
</dbReference>
<feature type="domain" description="Coenzyme F420 hydrogenase/dehydrogenase beta subunit C-terminal" evidence="2">
    <location>
        <begin position="171"/>
        <end position="329"/>
    </location>
</feature>
<comment type="caution">
    <text evidence="3">The sequence shown here is derived from an EMBL/GenBank/DDBJ whole genome shotgun (WGS) entry which is preliminary data.</text>
</comment>
<dbReference type="InterPro" id="IPR045220">
    <property type="entry name" value="FRHB/FDHB/HCAR-like"/>
</dbReference>